<name>A0A4U5P0R9_STECR</name>
<sequence>MLKYVFLLSADFDFISAQLLDHFLQLLIVSPLLFQAFVGLVSHAEFLLVLELAKRSRGKEKSIGLWIKPTAGGAIEDFLVGVLRNLDPSLEALLVKNVAAVGGDDGYGGVEPNEADGAVEAFGGHLKGLKVQVTLRRRAYSSKTKVMLR</sequence>
<keyword evidence="1" id="KW-0812">Transmembrane</keyword>
<accession>A0A4U5P0R9</accession>
<keyword evidence="1" id="KW-0472">Membrane</keyword>
<organism evidence="2 3">
    <name type="scientific">Steinernema carpocapsae</name>
    <name type="common">Entomopathogenic nematode</name>
    <dbReference type="NCBI Taxonomy" id="34508"/>
    <lineage>
        <taxon>Eukaryota</taxon>
        <taxon>Metazoa</taxon>
        <taxon>Ecdysozoa</taxon>
        <taxon>Nematoda</taxon>
        <taxon>Chromadorea</taxon>
        <taxon>Rhabditida</taxon>
        <taxon>Tylenchina</taxon>
        <taxon>Panagrolaimomorpha</taxon>
        <taxon>Strongyloidoidea</taxon>
        <taxon>Steinernematidae</taxon>
        <taxon>Steinernema</taxon>
    </lineage>
</organism>
<dbReference type="AlphaFoldDB" id="A0A4U5P0R9"/>
<dbReference type="EMBL" id="AZBU02000003">
    <property type="protein sequence ID" value="TKR89214.1"/>
    <property type="molecule type" value="Genomic_DNA"/>
</dbReference>
<keyword evidence="1" id="KW-1133">Transmembrane helix</keyword>
<reference evidence="2 3" key="1">
    <citation type="journal article" date="2015" name="Genome Biol.">
        <title>Comparative genomics of Steinernema reveals deeply conserved gene regulatory networks.</title>
        <authorList>
            <person name="Dillman A.R."/>
            <person name="Macchietto M."/>
            <person name="Porter C.F."/>
            <person name="Rogers A."/>
            <person name="Williams B."/>
            <person name="Antoshechkin I."/>
            <person name="Lee M.M."/>
            <person name="Goodwin Z."/>
            <person name="Lu X."/>
            <person name="Lewis E.E."/>
            <person name="Goodrich-Blair H."/>
            <person name="Stock S.P."/>
            <person name="Adams B.J."/>
            <person name="Sternberg P.W."/>
            <person name="Mortazavi A."/>
        </authorList>
    </citation>
    <scope>NUCLEOTIDE SEQUENCE [LARGE SCALE GENOMIC DNA]</scope>
    <source>
        <strain evidence="2 3">ALL</strain>
    </source>
</reference>
<dbReference type="Proteomes" id="UP000298663">
    <property type="component" value="Unassembled WGS sequence"/>
</dbReference>
<evidence type="ECO:0000313" key="2">
    <source>
        <dbReference type="EMBL" id="TKR89214.1"/>
    </source>
</evidence>
<evidence type="ECO:0000313" key="3">
    <source>
        <dbReference type="Proteomes" id="UP000298663"/>
    </source>
</evidence>
<evidence type="ECO:0000256" key="1">
    <source>
        <dbReference type="SAM" id="Phobius"/>
    </source>
</evidence>
<feature type="transmembrane region" description="Helical" evidence="1">
    <location>
        <begin position="32"/>
        <end position="53"/>
    </location>
</feature>
<proteinExistence type="predicted"/>
<comment type="caution">
    <text evidence="2">The sequence shown here is derived from an EMBL/GenBank/DDBJ whole genome shotgun (WGS) entry which is preliminary data.</text>
</comment>
<protein>
    <submittedName>
        <fullName evidence="2">Uncharacterized protein</fullName>
    </submittedName>
</protein>
<gene>
    <name evidence="2" type="ORF">L596_013351</name>
</gene>
<keyword evidence="3" id="KW-1185">Reference proteome</keyword>
<reference evidence="2 3" key="2">
    <citation type="journal article" date="2019" name="G3 (Bethesda)">
        <title>Hybrid Assembly of the Genome of the Entomopathogenic Nematode Steinernema carpocapsae Identifies the X-Chromosome.</title>
        <authorList>
            <person name="Serra L."/>
            <person name="Macchietto M."/>
            <person name="Macias-Munoz A."/>
            <person name="McGill C.J."/>
            <person name="Rodriguez I.M."/>
            <person name="Rodriguez B."/>
            <person name="Murad R."/>
            <person name="Mortazavi A."/>
        </authorList>
    </citation>
    <scope>NUCLEOTIDE SEQUENCE [LARGE SCALE GENOMIC DNA]</scope>
    <source>
        <strain evidence="2 3">ALL</strain>
    </source>
</reference>